<gene>
    <name evidence="1" type="ORF">SAMN04488104_10169</name>
</gene>
<dbReference type="STRING" id="686796.SAMN04488104_10169"/>
<keyword evidence="2" id="KW-1185">Reference proteome</keyword>
<accession>A0A1G6S9P4</accession>
<protein>
    <submittedName>
        <fullName evidence="1">Uncharacterized protein</fullName>
    </submittedName>
</protein>
<name>A0A1G6S9P4_9BACT</name>
<dbReference type="AlphaFoldDB" id="A0A1G6S9P4"/>
<reference evidence="2" key="1">
    <citation type="submission" date="2016-10" db="EMBL/GenBank/DDBJ databases">
        <authorList>
            <person name="Varghese N."/>
            <person name="Submissions S."/>
        </authorList>
    </citation>
    <scope>NUCLEOTIDE SEQUENCE [LARGE SCALE GENOMIC DNA]</scope>
    <source>
        <strain evidence="2">DSM 23095</strain>
    </source>
</reference>
<dbReference type="RefSeq" id="WP_087939366.1">
    <property type="nucleotide sequence ID" value="NZ_FNAC01000016.1"/>
</dbReference>
<dbReference type="EMBL" id="FNAC01000016">
    <property type="protein sequence ID" value="SDD13391.1"/>
    <property type="molecule type" value="Genomic_DNA"/>
</dbReference>
<proteinExistence type="predicted"/>
<evidence type="ECO:0000313" key="2">
    <source>
        <dbReference type="Proteomes" id="UP000199060"/>
    </source>
</evidence>
<evidence type="ECO:0000313" key="1">
    <source>
        <dbReference type="EMBL" id="SDD13391.1"/>
    </source>
</evidence>
<dbReference type="Proteomes" id="UP000199060">
    <property type="component" value="Unassembled WGS sequence"/>
</dbReference>
<organism evidence="1 2">
    <name type="scientific">Algoriphagus faecimaris</name>
    <dbReference type="NCBI Taxonomy" id="686796"/>
    <lineage>
        <taxon>Bacteria</taxon>
        <taxon>Pseudomonadati</taxon>
        <taxon>Bacteroidota</taxon>
        <taxon>Cytophagia</taxon>
        <taxon>Cytophagales</taxon>
        <taxon>Cyclobacteriaceae</taxon>
        <taxon>Algoriphagus</taxon>
    </lineage>
</organism>
<sequence>MDRNQIINSIGDEIERAIDAHFRNNDGINLEKIIHEGAVCLAVNHIILQEKLPPGYFKADLLEPIREGIMIKLHELFPDHFTESHHSMIDIVYSNILNSPVPKSYIENHYNQLFSDRNSQNFNDDEDLFF</sequence>